<organism evidence="1 2">
    <name type="scientific">Rhizobium gallicum bv. gallicum R602sp</name>
    <dbReference type="NCBI Taxonomy" id="1041138"/>
    <lineage>
        <taxon>Bacteria</taxon>
        <taxon>Pseudomonadati</taxon>
        <taxon>Pseudomonadota</taxon>
        <taxon>Alphaproteobacteria</taxon>
        <taxon>Hyphomicrobiales</taxon>
        <taxon>Rhizobiaceae</taxon>
        <taxon>Rhizobium/Agrobacterium group</taxon>
        <taxon>Rhizobium</taxon>
    </lineage>
</organism>
<protein>
    <submittedName>
        <fullName evidence="1">Uncharacterized protein</fullName>
    </submittedName>
</protein>
<evidence type="ECO:0000313" key="2">
    <source>
        <dbReference type="Proteomes" id="UP000031368"/>
    </source>
</evidence>
<dbReference type="KEGG" id="rga:RGR602_PC01915"/>
<sequence length="72" mass="7344">MEKAVVFGIAGQADLWIADLDAGTVKPLGSPVGELAQVVADVRKTGGTFVKKVDFAIAVSSAQTVFSGHVDG</sequence>
<geneLocation type="plasmid" evidence="1 2">
    <name>pRgalR602c</name>
</geneLocation>
<accession>A0A0B4XD85</accession>
<dbReference type="RefSeq" id="WP_040116032.1">
    <property type="nucleotide sequence ID" value="NZ_CP006880.1"/>
</dbReference>
<dbReference type="AlphaFoldDB" id="A0A0B4XD85"/>
<keyword evidence="2" id="KW-1185">Reference proteome</keyword>
<dbReference type="HOGENOM" id="CLU_2719535_0_0_5"/>
<keyword evidence="1" id="KW-0614">Plasmid</keyword>
<dbReference type="EMBL" id="CP006880">
    <property type="protein sequence ID" value="AJD45939.1"/>
    <property type="molecule type" value="Genomic_DNA"/>
</dbReference>
<gene>
    <name evidence="1" type="ORF">RGR602_PC01915</name>
</gene>
<dbReference type="Proteomes" id="UP000031368">
    <property type="component" value="Plasmid pRgalR602c"/>
</dbReference>
<proteinExistence type="predicted"/>
<reference evidence="1 2" key="1">
    <citation type="submission" date="2013-11" db="EMBL/GenBank/DDBJ databases">
        <title>Complete genome sequence of Rhizobium gallicum bv. gallicum R602.</title>
        <authorList>
            <person name="Bustos P."/>
            <person name="Santamaria R.I."/>
            <person name="Lozano L."/>
            <person name="Acosta J.L."/>
            <person name="Ormeno-Orrillo E."/>
            <person name="Rogel M.A."/>
            <person name="Romero D."/>
            <person name="Cevallos M.A."/>
            <person name="Martinez-Romero E."/>
            <person name="Gonzalez V."/>
        </authorList>
    </citation>
    <scope>NUCLEOTIDE SEQUENCE [LARGE SCALE GENOMIC DNA]</scope>
    <source>
        <strain evidence="1 2">R602</strain>
        <plasmid evidence="1 2">pRgalR602c</plasmid>
    </source>
</reference>
<name>A0A0B4XD85_9HYPH</name>
<evidence type="ECO:0000313" key="1">
    <source>
        <dbReference type="EMBL" id="AJD45939.1"/>
    </source>
</evidence>